<dbReference type="NCBIfam" id="TIGR00029">
    <property type="entry name" value="S20"/>
    <property type="match status" value="1"/>
</dbReference>
<keyword evidence="1" id="KW-0699">rRNA-binding</keyword>
<accession>A0A1G2BJI3</accession>
<dbReference type="GO" id="GO:1990904">
    <property type="term" value="C:ribonucleoprotein complex"/>
    <property type="evidence" value="ECO:0007669"/>
    <property type="project" value="UniProtKB-KW"/>
</dbReference>
<dbReference type="AlphaFoldDB" id="A0A1G2BJI3"/>
<dbReference type="Gene3D" id="1.20.58.110">
    <property type="entry name" value="Ribosomal protein S20"/>
    <property type="match status" value="1"/>
</dbReference>
<evidence type="ECO:0000313" key="9">
    <source>
        <dbReference type="Proteomes" id="UP000177817"/>
    </source>
</evidence>
<dbReference type="InterPro" id="IPR036510">
    <property type="entry name" value="Ribosomal_bS20_sf"/>
</dbReference>
<keyword evidence="2" id="KW-0694">RNA-binding</keyword>
<dbReference type="Pfam" id="PF01649">
    <property type="entry name" value="Ribosomal_S20p"/>
    <property type="match status" value="1"/>
</dbReference>
<dbReference type="GO" id="GO:0019843">
    <property type="term" value="F:rRNA binding"/>
    <property type="evidence" value="ECO:0007669"/>
    <property type="project" value="UniProtKB-KW"/>
</dbReference>
<dbReference type="Proteomes" id="UP000177817">
    <property type="component" value="Unassembled WGS sequence"/>
</dbReference>
<evidence type="ECO:0000256" key="3">
    <source>
        <dbReference type="ARBA" id="ARBA00022980"/>
    </source>
</evidence>
<dbReference type="GO" id="GO:0005840">
    <property type="term" value="C:ribosome"/>
    <property type="evidence" value="ECO:0007669"/>
    <property type="project" value="UniProtKB-KW"/>
</dbReference>
<dbReference type="EMBL" id="MHKK01000038">
    <property type="protein sequence ID" value="OGY89252.1"/>
    <property type="molecule type" value="Genomic_DNA"/>
</dbReference>
<keyword evidence="3" id="KW-0689">Ribosomal protein</keyword>
<evidence type="ECO:0000256" key="5">
    <source>
        <dbReference type="ARBA" id="ARBA00035136"/>
    </source>
</evidence>
<evidence type="ECO:0000256" key="2">
    <source>
        <dbReference type="ARBA" id="ARBA00022884"/>
    </source>
</evidence>
<dbReference type="GO" id="GO:0006412">
    <property type="term" value="P:translation"/>
    <property type="evidence" value="ECO:0007669"/>
    <property type="project" value="InterPro"/>
</dbReference>
<dbReference type="InterPro" id="IPR002583">
    <property type="entry name" value="Ribosomal_bS20"/>
</dbReference>
<name>A0A1G2BJI3_9BACT</name>
<dbReference type="SUPFAM" id="SSF46992">
    <property type="entry name" value="Ribosomal protein S20"/>
    <property type="match status" value="1"/>
</dbReference>
<dbReference type="GO" id="GO:0003735">
    <property type="term" value="F:structural constituent of ribosome"/>
    <property type="evidence" value="ECO:0007669"/>
    <property type="project" value="InterPro"/>
</dbReference>
<evidence type="ECO:0000256" key="6">
    <source>
        <dbReference type="ARBA" id="ARBA00035343"/>
    </source>
</evidence>
<proteinExistence type="predicted"/>
<keyword evidence="7" id="KW-0175">Coiled coil</keyword>
<reference evidence="8 9" key="1">
    <citation type="journal article" date="2016" name="Nat. Commun.">
        <title>Thousands of microbial genomes shed light on interconnected biogeochemical processes in an aquifer system.</title>
        <authorList>
            <person name="Anantharaman K."/>
            <person name="Brown C.T."/>
            <person name="Hug L.A."/>
            <person name="Sharon I."/>
            <person name="Castelle C.J."/>
            <person name="Probst A.J."/>
            <person name="Thomas B.C."/>
            <person name="Singh A."/>
            <person name="Wilkins M.J."/>
            <person name="Karaoz U."/>
            <person name="Brodie E.L."/>
            <person name="Williams K.H."/>
            <person name="Hubbard S.S."/>
            <person name="Banfield J.F."/>
        </authorList>
    </citation>
    <scope>NUCLEOTIDE SEQUENCE [LARGE SCALE GENOMIC DNA]</scope>
</reference>
<comment type="caution">
    <text evidence="8">The sequence shown here is derived from an EMBL/GenBank/DDBJ whole genome shotgun (WGS) entry which is preliminary data.</text>
</comment>
<protein>
    <recommendedName>
        <fullName evidence="5">Small ribosomal subunit protein bS20</fullName>
    </recommendedName>
    <alternativeName>
        <fullName evidence="6">30S ribosomal protein S20</fullName>
    </alternativeName>
</protein>
<evidence type="ECO:0000256" key="7">
    <source>
        <dbReference type="SAM" id="Coils"/>
    </source>
</evidence>
<keyword evidence="4" id="KW-0687">Ribonucleoprotein</keyword>
<evidence type="ECO:0000256" key="1">
    <source>
        <dbReference type="ARBA" id="ARBA00022730"/>
    </source>
</evidence>
<gene>
    <name evidence="8" type="ORF">A2677_03335</name>
</gene>
<sequence length="88" mass="10252">MPHMKNAAKAQRKAVKASLRNTLMQRKIREIRKKAMRAITAKKRDEALKLYQELQQTVDKASKHNRFMKKNTAARYKSSLAKKIRALS</sequence>
<feature type="coiled-coil region" evidence="7">
    <location>
        <begin position="44"/>
        <end position="71"/>
    </location>
</feature>
<evidence type="ECO:0000256" key="4">
    <source>
        <dbReference type="ARBA" id="ARBA00023274"/>
    </source>
</evidence>
<organism evidence="8 9">
    <name type="scientific">Candidatus Komeilibacteria bacterium RIFCSPHIGHO2_01_FULL_52_14</name>
    <dbReference type="NCBI Taxonomy" id="1798549"/>
    <lineage>
        <taxon>Bacteria</taxon>
        <taxon>Candidatus Komeiliibacteriota</taxon>
    </lineage>
</organism>
<evidence type="ECO:0000313" key="8">
    <source>
        <dbReference type="EMBL" id="OGY89252.1"/>
    </source>
</evidence>